<protein>
    <submittedName>
        <fullName evidence="1">Ribosome biogenesis protein Nop53/GLTSCR2 protein</fullName>
    </submittedName>
</protein>
<organism evidence="1 2">
    <name type="scientific">Dioscorea alata</name>
    <name type="common">Purple yam</name>
    <dbReference type="NCBI Taxonomy" id="55571"/>
    <lineage>
        <taxon>Eukaryota</taxon>
        <taxon>Viridiplantae</taxon>
        <taxon>Streptophyta</taxon>
        <taxon>Embryophyta</taxon>
        <taxon>Tracheophyta</taxon>
        <taxon>Spermatophyta</taxon>
        <taxon>Magnoliopsida</taxon>
        <taxon>Liliopsida</taxon>
        <taxon>Dioscoreales</taxon>
        <taxon>Dioscoreaceae</taxon>
        <taxon>Dioscorea</taxon>
    </lineage>
</organism>
<comment type="caution">
    <text evidence="1">The sequence shown here is derived from an EMBL/GenBank/DDBJ whole genome shotgun (WGS) entry which is preliminary data.</text>
</comment>
<keyword evidence="2" id="KW-1185">Reference proteome</keyword>
<dbReference type="EMBL" id="CM037024">
    <property type="protein sequence ID" value="KAH7663582.1"/>
    <property type="molecule type" value="Genomic_DNA"/>
</dbReference>
<sequence length="138" mass="15526">MARHLILQINEFVQPVPSSTLRKSLKSKKEKACEDKSRALVTSKADEGLDSENLDLWSEKDKFNGKIEKNVASHIPVVEVEPLGCSFNPSFKAHQDSLAQAVVVEMRKIYKRELQPELVPLIVTGEVLDEEDVNNLMP</sequence>
<proteinExistence type="predicted"/>
<dbReference type="Proteomes" id="UP000827976">
    <property type="component" value="Chromosome 14"/>
</dbReference>
<name>A0ACB7USG4_DIOAL</name>
<reference evidence="2" key="1">
    <citation type="journal article" date="2022" name="Nat. Commun.">
        <title>Chromosome evolution and the genetic basis of agronomically important traits in greater yam.</title>
        <authorList>
            <person name="Bredeson J.V."/>
            <person name="Lyons J.B."/>
            <person name="Oniyinde I.O."/>
            <person name="Okereke N.R."/>
            <person name="Kolade O."/>
            <person name="Nnabue I."/>
            <person name="Nwadili C.O."/>
            <person name="Hribova E."/>
            <person name="Parker M."/>
            <person name="Nwogha J."/>
            <person name="Shu S."/>
            <person name="Carlson J."/>
            <person name="Kariba R."/>
            <person name="Muthemba S."/>
            <person name="Knop K."/>
            <person name="Barton G.J."/>
            <person name="Sherwood A.V."/>
            <person name="Lopez-Montes A."/>
            <person name="Asiedu R."/>
            <person name="Jamnadass R."/>
            <person name="Muchugi A."/>
            <person name="Goodstein D."/>
            <person name="Egesi C.N."/>
            <person name="Featherston J."/>
            <person name="Asfaw A."/>
            <person name="Simpson G.G."/>
            <person name="Dolezel J."/>
            <person name="Hendre P.S."/>
            <person name="Van Deynze A."/>
            <person name="Kumar P.L."/>
            <person name="Obidiegwu J.E."/>
            <person name="Bhattacharjee R."/>
            <person name="Rokhsar D.S."/>
        </authorList>
    </citation>
    <scope>NUCLEOTIDE SEQUENCE [LARGE SCALE GENOMIC DNA]</scope>
    <source>
        <strain evidence="2">cv. TDa95/00328</strain>
    </source>
</reference>
<evidence type="ECO:0000313" key="2">
    <source>
        <dbReference type="Proteomes" id="UP000827976"/>
    </source>
</evidence>
<evidence type="ECO:0000313" key="1">
    <source>
        <dbReference type="EMBL" id="KAH7663582.1"/>
    </source>
</evidence>
<accession>A0ACB7USG4</accession>
<gene>
    <name evidence="1" type="ORF">IHE45_14G065700</name>
</gene>